<keyword evidence="3" id="KW-1185">Reference proteome</keyword>
<feature type="transmembrane region" description="Helical" evidence="1">
    <location>
        <begin position="78"/>
        <end position="97"/>
    </location>
</feature>
<feature type="transmembrane region" description="Helical" evidence="1">
    <location>
        <begin position="46"/>
        <end position="66"/>
    </location>
</feature>
<keyword evidence="1" id="KW-1133">Transmembrane helix</keyword>
<evidence type="ECO:0000313" key="2">
    <source>
        <dbReference type="EMBL" id="MFD1886661.1"/>
    </source>
</evidence>
<gene>
    <name evidence="2" type="ORF">ACFSC9_14120</name>
</gene>
<reference evidence="3" key="1">
    <citation type="journal article" date="2019" name="Int. J. Syst. Evol. Microbiol.">
        <title>The Global Catalogue of Microorganisms (GCM) 10K type strain sequencing project: providing services to taxonomists for standard genome sequencing and annotation.</title>
        <authorList>
            <consortium name="The Broad Institute Genomics Platform"/>
            <consortium name="The Broad Institute Genome Sequencing Center for Infectious Disease"/>
            <person name="Wu L."/>
            <person name="Ma J."/>
        </authorList>
    </citation>
    <scope>NUCLEOTIDE SEQUENCE [LARGE SCALE GENOMIC DNA]</scope>
    <source>
        <strain evidence="3">CCUG 54950</strain>
    </source>
</reference>
<proteinExistence type="predicted"/>
<dbReference type="EMBL" id="JBHUEH010000016">
    <property type="protein sequence ID" value="MFD1886661.1"/>
    <property type="molecule type" value="Genomic_DNA"/>
</dbReference>
<accession>A0ABW4RK63</accession>
<dbReference type="RefSeq" id="WP_347325346.1">
    <property type="nucleotide sequence ID" value="NZ_JBCGUH010000006.1"/>
</dbReference>
<protein>
    <submittedName>
        <fullName evidence="2">DUF805 domain-containing protein</fullName>
    </submittedName>
</protein>
<dbReference type="InterPro" id="IPR008523">
    <property type="entry name" value="DUF805"/>
</dbReference>
<evidence type="ECO:0000256" key="1">
    <source>
        <dbReference type="SAM" id="Phobius"/>
    </source>
</evidence>
<feature type="transmembrane region" description="Helical" evidence="1">
    <location>
        <begin position="23"/>
        <end position="40"/>
    </location>
</feature>
<evidence type="ECO:0000313" key="3">
    <source>
        <dbReference type="Proteomes" id="UP001597233"/>
    </source>
</evidence>
<organism evidence="2 3">
    <name type="scientific">Paenibacillus wenxiniae</name>
    <dbReference type="NCBI Taxonomy" id="1636843"/>
    <lineage>
        <taxon>Bacteria</taxon>
        <taxon>Bacillati</taxon>
        <taxon>Bacillota</taxon>
        <taxon>Bacilli</taxon>
        <taxon>Bacillales</taxon>
        <taxon>Paenibacillaceae</taxon>
        <taxon>Paenibacillus</taxon>
    </lineage>
</organism>
<dbReference type="PANTHER" id="PTHR34980">
    <property type="entry name" value="INNER MEMBRANE PROTEIN-RELATED-RELATED"/>
    <property type="match status" value="1"/>
</dbReference>
<dbReference type="Pfam" id="PF05656">
    <property type="entry name" value="DUF805"/>
    <property type="match status" value="1"/>
</dbReference>
<sequence>MSWYLKVLKDYVNFQGRARRKEYWMYTLISIPIVLILLWLESLIGLNGVLTGLYSLAVFLPGLGVVVRRLHDTDRSGWWVLIALAPFVGPIILLVFMCLEGNPGDNRFGSDPKLFAE</sequence>
<dbReference type="Proteomes" id="UP001597233">
    <property type="component" value="Unassembled WGS sequence"/>
</dbReference>
<comment type="caution">
    <text evidence="2">The sequence shown here is derived from an EMBL/GenBank/DDBJ whole genome shotgun (WGS) entry which is preliminary data.</text>
</comment>
<name>A0ABW4RK63_9BACL</name>
<keyword evidence="1" id="KW-0472">Membrane</keyword>
<dbReference type="PANTHER" id="PTHR34980:SF2">
    <property type="entry name" value="INNER MEMBRANE PROTEIN YHAH-RELATED"/>
    <property type="match status" value="1"/>
</dbReference>
<keyword evidence="1" id="KW-0812">Transmembrane</keyword>